<proteinExistence type="predicted"/>
<reference evidence="1" key="1">
    <citation type="submission" date="2018-05" db="EMBL/GenBank/DDBJ databases">
        <authorList>
            <person name="Lanie J.A."/>
            <person name="Ng W.-L."/>
            <person name="Kazmierczak K.M."/>
            <person name="Andrzejewski T.M."/>
            <person name="Davidsen T.M."/>
            <person name="Wayne K.J."/>
            <person name="Tettelin H."/>
            <person name="Glass J.I."/>
            <person name="Rusch D."/>
            <person name="Podicherti R."/>
            <person name="Tsui H.-C.T."/>
            <person name="Winkler M.E."/>
        </authorList>
    </citation>
    <scope>NUCLEOTIDE SEQUENCE</scope>
</reference>
<dbReference type="Pfam" id="PF11056">
    <property type="entry name" value="UvsY"/>
    <property type="match status" value="1"/>
</dbReference>
<gene>
    <name evidence="1" type="ORF">METZ01_LOCUS226300</name>
</gene>
<protein>
    <submittedName>
        <fullName evidence="1">Uncharacterized protein</fullName>
    </submittedName>
</protein>
<dbReference type="EMBL" id="UINC01055026">
    <property type="protein sequence ID" value="SVB73446.1"/>
    <property type="molecule type" value="Genomic_DNA"/>
</dbReference>
<accession>A0A382GDZ2</accession>
<sequence length="148" mass="17845">MTLDEIKKEWSIDCEIDDIELDKASLVVPRLHAKYSDLLSTKTLLLKQYTHRYNSLLKDKWMWYRGELDEERREKLGFKPDPFDGLKPPLKADMHYWFNADKDLQEMNAKIEYLKVTVDYLKECLQNVTWRHQTIKNTIEWRKFMAGT</sequence>
<dbReference type="InterPro" id="IPR021289">
    <property type="entry name" value="UvsY"/>
</dbReference>
<evidence type="ECO:0000313" key="1">
    <source>
        <dbReference type="EMBL" id="SVB73446.1"/>
    </source>
</evidence>
<organism evidence="1">
    <name type="scientific">marine metagenome</name>
    <dbReference type="NCBI Taxonomy" id="408172"/>
    <lineage>
        <taxon>unclassified sequences</taxon>
        <taxon>metagenomes</taxon>
        <taxon>ecological metagenomes</taxon>
    </lineage>
</organism>
<dbReference type="AlphaFoldDB" id="A0A382GDZ2"/>
<name>A0A382GDZ2_9ZZZZ</name>